<dbReference type="PANTHER" id="PTHR43429">
    <property type="entry name" value="PYRIDINE NUCLEOTIDE-DISULFIDE OXIDOREDUCTASE DOMAIN-CONTAINING"/>
    <property type="match status" value="1"/>
</dbReference>
<evidence type="ECO:0000256" key="1">
    <source>
        <dbReference type="ARBA" id="ARBA00001974"/>
    </source>
</evidence>
<sequence length="330" mass="35455">MRSDQPEKKVIGLQSGKELAYDKLLLAAGGIPIMLLQNMVGLDSKGVFTLRSLDDAIKIREYLPTCRTAVIIGGGLVGIKTAEALMRVGLAVTVIEQQPQILPLRADLTVAATIAARLKKQNITVLTKEAVTEIITQKGRANGVCLASGGIVPADLVIMAVGVRANIDFLSESGIKVDHGVVVNNRMRTSVPDIYAAGDLIRFIDQATGEKAVSGLWSNAVHTGSVAGCSMSGGRSEMPPMLSVMNSTEIAGLPIISAGLLHTQSDQYAVYTEAQGEKYRKLIFDQDRLVGMIFLGDVSRAGVYTNLIRNRIPLGDRRDTVIREVMTKIR</sequence>
<protein>
    <submittedName>
        <fullName evidence="7">Pyridine nucleotide-disulfide oxidoreductase</fullName>
    </submittedName>
</protein>
<dbReference type="AlphaFoldDB" id="A0A3S3QUY2"/>
<dbReference type="InterPro" id="IPR050260">
    <property type="entry name" value="FAD-bd_OxRdtase"/>
</dbReference>
<keyword evidence="3" id="KW-0285">Flavoprotein</keyword>
<reference evidence="7 8" key="1">
    <citation type="submission" date="2017-01" db="EMBL/GenBank/DDBJ databases">
        <title>The cable genome- insights into the physiology and evolution of filamentous bacteria capable of sulfide oxidation via long distance electron transfer.</title>
        <authorList>
            <person name="Schreiber L."/>
            <person name="Bjerg J.T."/>
            <person name="Boggild A."/>
            <person name="Van De Vossenberg J."/>
            <person name="Meysman F."/>
            <person name="Nielsen L.P."/>
            <person name="Schramm A."/>
            <person name="Kjeldsen K.U."/>
        </authorList>
    </citation>
    <scope>NUCLEOTIDE SEQUENCE [LARGE SCALE GENOMIC DNA]</scope>
    <source>
        <strain evidence="7">MCF</strain>
    </source>
</reference>
<dbReference type="PRINTS" id="PR00368">
    <property type="entry name" value="FADPNR"/>
</dbReference>
<gene>
    <name evidence="7" type="ORF">H206_00571</name>
</gene>
<organism evidence="7 8">
    <name type="scientific">Candidatus Electrothrix aarhusensis</name>
    <dbReference type="NCBI Taxonomy" id="1859131"/>
    <lineage>
        <taxon>Bacteria</taxon>
        <taxon>Pseudomonadati</taxon>
        <taxon>Thermodesulfobacteriota</taxon>
        <taxon>Desulfobulbia</taxon>
        <taxon>Desulfobulbales</taxon>
        <taxon>Desulfobulbaceae</taxon>
        <taxon>Candidatus Electrothrix</taxon>
    </lineage>
</organism>
<feature type="domain" description="FAD/NAD(P)-binding" evidence="5">
    <location>
        <begin position="5"/>
        <end position="224"/>
    </location>
</feature>
<proteinExistence type="inferred from homology"/>
<keyword evidence="4" id="KW-0274">FAD</keyword>
<comment type="similarity">
    <text evidence="2">Belongs to the FAD-dependent oxidoreductase family.</text>
</comment>
<evidence type="ECO:0000313" key="8">
    <source>
        <dbReference type="Proteomes" id="UP000287853"/>
    </source>
</evidence>
<dbReference type="Proteomes" id="UP000287853">
    <property type="component" value="Unassembled WGS sequence"/>
</dbReference>
<keyword evidence="8" id="KW-1185">Reference proteome</keyword>
<comment type="cofactor">
    <cofactor evidence="1">
        <name>FAD</name>
        <dbReference type="ChEBI" id="CHEBI:57692"/>
    </cofactor>
</comment>
<dbReference type="InterPro" id="IPR036188">
    <property type="entry name" value="FAD/NAD-bd_sf"/>
</dbReference>
<evidence type="ECO:0000256" key="4">
    <source>
        <dbReference type="ARBA" id="ARBA00022827"/>
    </source>
</evidence>
<dbReference type="Gene3D" id="3.50.50.60">
    <property type="entry name" value="FAD/NAD(P)-binding domain"/>
    <property type="match status" value="2"/>
</dbReference>
<dbReference type="GO" id="GO:0016491">
    <property type="term" value="F:oxidoreductase activity"/>
    <property type="evidence" value="ECO:0007669"/>
    <property type="project" value="InterPro"/>
</dbReference>
<dbReference type="Pfam" id="PF07992">
    <property type="entry name" value="Pyr_redox_2"/>
    <property type="match status" value="1"/>
</dbReference>
<dbReference type="SUPFAM" id="SSF51905">
    <property type="entry name" value="FAD/NAD(P)-binding domain"/>
    <property type="match status" value="1"/>
</dbReference>
<feature type="domain" description="NADH-rubredoxin oxidoreductase C-terminal" evidence="6">
    <location>
        <begin position="249"/>
        <end position="311"/>
    </location>
</feature>
<dbReference type="InterPro" id="IPR041575">
    <property type="entry name" value="Rubredoxin_C"/>
</dbReference>
<comment type="caution">
    <text evidence="7">The sequence shown here is derived from an EMBL/GenBank/DDBJ whole genome shotgun (WGS) entry which is preliminary data.</text>
</comment>
<evidence type="ECO:0000259" key="5">
    <source>
        <dbReference type="Pfam" id="PF07992"/>
    </source>
</evidence>
<evidence type="ECO:0000259" key="6">
    <source>
        <dbReference type="Pfam" id="PF18267"/>
    </source>
</evidence>
<dbReference type="EMBL" id="MTKO01000129">
    <property type="protein sequence ID" value="RWX43139.1"/>
    <property type="molecule type" value="Genomic_DNA"/>
</dbReference>
<evidence type="ECO:0000256" key="3">
    <source>
        <dbReference type="ARBA" id="ARBA00022630"/>
    </source>
</evidence>
<dbReference type="InterPro" id="IPR016156">
    <property type="entry name" value="FAD/NAD-linked_Rdtase_dimer_sf"/>
</dbReference>
<dbReference type="Gene3D" id="3.30.390.30">
    <property type="match status" value="1"/>
</dbReference>
<name>A0A3S3QUY2_9BACT</name>
<dbReference type="Pfam" id="PF18267">
    <property type="entry name" value="Rubredoxin_C"/>
    <property type="match status" value="1"/>
</dbReference>
<dbReference type="PANTHER" id="PTHR43429:SF3">
    <property type="entry name" value="NITRITE REDUCTASE [NAD(P)H]"/>
    <property type="match status" value="1"/>
</dbReference>
<evidence type="ECO:0000313" key="7">
    <source>
        <dbReference type="EMBL" id="RWX43139.1"/>
    </source>
</evidence>
<evidence type="ECO:0000256" key="2">
    <source>
        <dbReference type="ARBA" id="ARBA00006442"/>
    </source>
</evidence>
<dbReference type="InterPro" id="IPR023753">
    <property type="entry name" value="FAD/NAD-binding_dom"/>
</dbReference>
<accession>A0A3S3QUY2</accession>